<organism evidence="1">
    <name type="scientific">bioreactor metagenome</name>
    <dbReference type="NCBI Taxonomy" id="1076179"/>
    <lineage>
        <taxon>unclassified sequences</taxon>
        <taxon>metagenomes</taxon>
        <taxon>ecological metagenomes</taxon>
    </lineage>
</organism>
<protein>
    <submittedName>
        <fullName evidence="1">Uncharacterized protein</fullName>
    </submittedName>
</protein>
<dbReference type="AlphaFoldDB" id="A0A644ZN42"/>
<proteinExistence type="predicted"/>
<name>A0A644ZN42_9ZZZZ</name>
<reference evidence="1" key="1">
    <citation type="submission" date="2019-08" db="EMBL/GenBank/DDBJ databases">
        <authorList>
            <person name="Kucharzyk K."/>
            <person name="Murdoch R.W."/>
            <person name="Higgins S."/>
            <person name="Loffler F."/>
        </authorList>
    </citation>
    <scope>NUCLEOTIDE SEQUENCE</scope>
</reference>
<dbReference type="EMBL" id="VSSQ01009631">
    <property type="protein sequence ID" value="MPM42176.1"/>
    <property type="molecule type" value="Genomic_DNA"/>
</dbReference>
<sequence length="227" mass="26829">MRVCKGFFPKDFSVGINQRDKSVRFLCRRIRKILSKRDRFAVRINAFSIHIKSKLSFPYFTSVDIFGQYCFIEYIKSENGIKFIDLLAFIFYSFPGLRGDDIIAVVFIIPKILQILWRGIFSEYFMSADVFFNYFRGFAVNEFSGGNIAVYILDIASRKPVRVQIVFIEKRDSRIIFPFLRRRCQYGNTSDNKRQNKSCQYRGAEPEFSFYGRRILHLGCFQCFRAK</sequence>
<comment type="caution">
    <text evidence="1">The sequence shown here is derived from an EMBL/GenBank/DDBJ whole genome shotgun (WGS) entry which is preliminary data.</text>
</comment>
<evidence type="ECO:0000313" key="1">
    <source>
        <dbReference type="EMBL" id="MPM42176.1"/>
    </source>
</evidence>
<gene>
    <name evidence="1" type="ORF">SDC9_88839</name>
</gene>
<accession>A0A644ZN42</accession>